<evidence type="ECO:0000313" key="5">
    <source>
        <dbReference type="Proteomes" id="UP000030764"/>
    </source>
</evidence>
<keyword evidence="5" id="KW-1185">Reference proteome</keyword>
<dbReference type="Proteomes" id="UP000030764">
    <property type="component" value="Unassembled WGS sequence"/>
</dbReference>
<dbReference type="AlphaFoldDB" id="A0A085N885"/>
<accession>A0A085N885</accession>
<dbReference type="PROSITE" id="PS50250">
    <property type="entry name" value="PCI"/>
    <property type="match status" value="1"/>
</dbReference>
<evidence type="ECO:0000256" key="1">
    <source>
        <dbReference type="SAM" id="Coils"/>
    </source>
</evidence>
<gene>
    <name evidence="3" type="ORF">M513_09619</name>
    <name evidence="4" type="ORF">M514_09619</name>
</gene>
<reference evidence="4 5" key="1">
    <citation type="journal article" date="2014" name="Nat. Genet.">
        <title>Genome and transcriptome of the porcine whipworm Trichuris suis.</title>
        <authorList>
            <person name="Jex A.R."/>
            <person name="Nejsum P."/>
            <person name="Schwarz E.M."/>
            <person name="Hu L."/>
            <person name="Young N.D."/>
            <person name="Hall R.S."/>
            <person name="Korhonen P.K."/>
            <person name="Liao S."/>
            <person name="Thamsborg S."/>
            <person name="Xia J."/>
            <person name="Xu P."/>
            <person name="Wang S."/>
            <person name="Scheerlinck J.P."/>
            <person name="Hofmann A."/>
            <person name="Sternberg P.W."/>
            <person name="Wang J."/>
            <person name="Gasser R.B."/>
        </authorList>
    </citation>
    <scope>NUCLEOTIDE SEQUENCE [LARGE SCALE GENOMIC DNA]</scope>
    <source>
        <strain evidence="4">DCEP-RM93F</strain>
        <strain evidence="3">DCEP-RM93M</strain>
    </source>
</reference>
<feature type="coiled-coil region" evidence="1">
    <location>
        <begin position="45"/>
        <end position="91"/>
    </location>
</feature>
<dbReference type="Pfam" id="PF01399">
    <property type="entry name" value="PCI"/>
    <property type="match status" value="1"/>
</dbReference>
<dbReference type="InterPro" id="IPR040134">
    <property type="entry name" value="PSMD12/CSN4"/>
</dbReference>
<dbReference type="InterPro" id="IPR036388">
    <property type="entry name" value="WH-like_DNA-bd_sf"/>
</dbReference>
<dbReference type="Proteomes" id="UP000030758">
    <property type="component" value="Unassembled WGS sequence"/>
</dbReference>
<dbReference type="InterPro" id="IPR036390">
    <property type="entry name" value="WH_DNA-bd_sf"/>
</dbReference>
<dbReference type="SUPFAM" id="SSF46785">
    <property type="entry name" value="Winged helix' DNA-binding domain"/>
    <property type="match status" value="1"/>
</dbReference>
<dbReference type="PANTHER" id="PTHR10855">
    <property type="entry name" value="26S PROTEASOME NON-ATPASE REGULATORY SUBUNIT 12/COP9 SIGNALOSOME COMPLEX SUBUNIT 4"/>
    <property type="match status" value="1"/>
</dbReference>
<dbReference type="PANTHER" id="PTHR10855:SF1">
    <property type="entry name" value="26S PROTEASOME NON-ATPASE REGULATORY SUBUNIT 12"/>
    <property type="match status" value="1"/>
</dbReference>
<keyword evidence="1" id="KW-0175">Coiled coil</keyword>
<organism evidence="4">
    <name type="scientific">Trichuris suis</name>
    <name type="common">pig whipworm</name>
    <dbReference type="NCBI Taxonomy" id="68888"/>
    <lineage>
        <taxon>Eukaryota</taxon>
        <taxon>Metazoa</taxon>
        <taxon>Ecdysozoa</taxon>
        <taxon>Nematoda</taxon>
        <taxon>Enoplea</taxon>
        <taxon>Dorylaimia</taxon>
        <taxon>Trichinellida</taxon>
        <taxon>Trichuridae</taxon>
        <taxon>Trichuris</taxon>
    </lineage>
</organism>
<proteinExistence type="predicted"/>
<dbReference type="InterPro" id="IPR054559">
    <property type="entry name" value="PSMD12-CSN4-like_N"/>
</dbReference>
<name>A0A085N885_9BILA</name>
<evidence type="ECO:0000313" key="4">
    <source>
        <dbReference type="EMBL" id="KFD65681.1"/>
    </source>
</evidence>
<evidence type="ECO:0000313" key="3">
    <source>
        <dbReference type="EMBL" id="KFD49508.1"/>
    </source>
</evidence>
<evidence type="ECO:0000259" key="2">
    <source>
        <dbReference type="PROSITE" id="PS50250"/>
    </source>
</evidence>
<dbReference type="GO" id="GO:0008541">
    <property type="term" value="C:proteasome regulatory particle, lid subcomplex"/>
    <property type="evidence" value="ECO:0007669"/>
    <property type="project" value="TreeGrafter"/>
</dbReference>
<dbReference type="InterPro" id="IPR000717">
    <property type="entry name" value="PCI_dom"/>
</dbReference>
<sequence length="497" mass="56658">MLPFLGAMGRVLPTVNAAVSAVLIAMEANESTIAEYGDGRLMKMEVDLTSSVDETLKEAEQLQKEGKWEQAVELMTNLEKKTRQVADMRSNTRLQIAIVTACFNAGDIDALISNIHSLTKKRSLIKQSMTEMVRICCSFLSTITDKESKINLIEALRSVAVGKIYVEVERARLTVMLSKIREEEGNLEEAKAILLDLQVESCGSMNKREKIDVLLYQLRLCVELGDFVRANMVSKKISPKVFTNDDDELQKMHIQYQELMIKVAENEKDYFAICRHYLTMSKIPLVKSDTCKHEMVLKNFILYALLSPHNAEQFSVLNYILTEKVFEQLPEYRSLVQLFVRQELLNWQSEIVEPYEDLLRRGTPTAPPTGIFDPSTDAGRAHWENFKVRAAEHSMRMIAKYYSQISLHRMAELLDWDVNSTEEFLCRLINNGTIVGAKINRPAVTVRFKSDTMLEETIDNWVSYDALLMSKMSKAAHLISKEQMLQQTFAAASTPRN</sequence>
<dbReference type="Pfam" id="PF22241">
    <property type="entry name" value="PSMD12-CSN4_N"/>
    <property type="match status" value="1"/>
</dbReference>
<protein>
    <recommendedName>
        <fullName evidence="2">PCI domain-containing protein</fullName>
    </recommendedName>
</protein>
<dbReference type="Gene3D" id="1.10.10.10">
    <property type="entry name" value="Winged helix-like DNA-binding domain superfamily/Winged helix DNA-binding domain"/>
    <property type="match status" value="1"/>
</dbReference>
<feature type="non-terminal residue" evidence="4">
    <location>
        <position position="497"/>
    </location>
</feature>
<dbReference type="EMBL" id="KL363269">
    <property type="protein sequence ID" value="KFD49508.1"/>
    <property type="molecule type" value="Genomic_DNA"/>
</dbReference>
<dbReference type="EMBL" id="KL367534">
    <property type="protein sequence ID" value="KFD65681.1"/>
    <property type="molecule type" value="Genomic_DNA"/>
</dbReference>
<dbReference type="SMART" id="SM00088">
    <property type="entry name" value="PINT"/>
    <property type="match status" value="1"/>
</dbReference>
<dbReference type="GO" id="GO:0005737">
    <property type="term" value="C:cytoplasm"/>
    <property type="evidence" value="ECO:0007669"/>
    <property type="project" value="TreeGrafter"/>
</dbReference>
<feature type="domain" description="PCI" evidence="2">
    <location>
        <begin position="266"/>
        <end position="453"/>
    </location>
</feature>